<organism evidence="2 3">
    <name type="scientific">Clostridium perfringens</name>
    <dbReference type="NCBI Taxonomy" id="1502"/>
    <lineage>
        <taxon>Bacteria</taxon>
        <taxon>Bacillati</taxon>
        <taxon>Bacillota</taxon>
        <taxon>Clostridia</taxon>
        <taxon>Eubacteriales</taxon>
        <taxon>Clostridiaceae</taxon>
        <taxon>Clostridium</taxon>
    </lineage>
</organism>
<evidence type="ECO:0000259" key="1">
    <source>
        <dbReference type="Pfam" id="PF13175"/>
    </source>
</evidence>
<dbReference type="PANTHER" id="PTHR43581">
    <property type="entry name" value="ATP/GTP PHOSPHATASE"/>
    <property type="match status" value="1"/>
</dbReference>
<evidence type="ECO:0000313" key="2">
    <source>
        <dbReference type="EMBL" id="SQC06226.1"/>
    </source>
</evidence>
<reference evidence="2 3" key="1">
    <citation type="submission" date="2018-06" db="EMBL/GenBank/DDBJ databases">
        <authorList>
            <consortium name="Pathogen Informatics"/>
            <person name="Doyle S."/>
        </authorList>
    </citation>
    <scope>NUCLEOTIDE SEQUENCE [LARGE SCALE GENOMIC DNA]</scope>
    <source>
        <strain evidence="2 3">NCTC8081</strain>
    </source>
</reference>
<dbReference type="SUPFAM" id="SSF52540">
    <property type="entry name" value="P-loop containing nucleoside triphosphate hydrolases"/>
    <property type="match status" value="1"/>
</dbReference>
<protein>
    <submittedName>
        <fullName evidence="2">Uncharacterized conserved protein</fullName>
    </submittedName>
</protein>
<gene>
    <name evidence="2" type="ORF">NCTC8081_00297</name>
</gene>
<dbReference type="EMBL" id="UAWO01000002">
    <property type="protein sequence ID" value="SQC06226.1"/>
    <property type="molecule type" value="Genomic_DNA"/>
</dbReference>
<sequence length="647" mass="75317">MGYIESIKFNESLRGYKNDSDSDVLYNISKLNIFIGGNNSGKSRFLRSIFNDKNLIFNLNHKKICEFNDLIDGLNNDIANSFRDSIVAIGNIDKRSNLEKIENITEESEVLRVFNNKIKELSKVNENATITHNSYSVTGVNSISDIVEKLKSVGVKYSEELSKRKLEDFFMPRSFKRIYIPILRGLRILDNSEDCLKERTKNDYFKNESEVNIFTGQNLYNDVLNLLCGDYKDRIHLREFEDFLGENFFDGKTISLIPKIKSDVLYVKIGEEKEYPIHELGDGIQSIIILTFNLYANKGKDVLFFIEEPELYLHPGLQRKLIDVFLSEEFDTYQYFITSHSNHLLDLSLDTNGISVYKFKKEISNNIPADKEKEIEAEFSIENVKNDDMSLLEELGVNSSSIFLSNCTIWIEGITDRLYIRKYLEIYQNEKFKNGEIKKIYLEDLHYSFLEYSGGNITHWDFLDNTEGDLASMKHSKICRNMMLIADSDGYKDDKDGKKRKRIEELEAYLGDRFYCLKAKEIENILTPDIIKKSIKKLKDGRVKDDLKDRDSELLDKCDFNIEDYKGINLGSFIDEKISEQLDIEKKEHSGFDNYEKRKKFASGSTINYKVKFCKYAIENIKTLDDMSDEAKEICEKIYKFIEESNI</sequence>
<proteinExistence type="predicted"/>
<dbReference type="Pfam" id="PF13175">
    <property type="entry name" value="AAA_15"/>
    <property type="match status" value="1"/>
</dbReference>
<dbReference type="PANTHER" id="PTHR43581:SF4">
    <property type="entry name" value="ATP_GTP PHOSPHATASE"/>
    <property type="match status" value="1"/>
</dbReference>
<feature type="domain" description="Endonuclease GajA/Old nuclease/RecF-like AAA" evidence="1">
    <location>
        <begin position="27"/>
        <end position="344"/>
    </location>
</feature>
<name>A0A2X3C2Z3_CLOPF</name>
<dbReference type="Proteomes" id="UP000250234">
    <property type="component" value="Unassembled WGS sequence"/>
</dbReference>
<accession>A0A2X3C2Z3</accession>
<dbReference type="AlphaFoldDB" id="A0A2X3C2Z3"/>
<evidence type="ECO:0000313" key="3">
    <source>
        <dbReference type="Proteomes" id="UP000250234"/>
    </source>
</evidence>
<dbReference type="RefSeq" id="WP_111945110.1">
    <property type="nucleotide sequence ID" value="NZ_CATNYA010000003.1"/>
</dbReference>
<dbReference type="InterPro" id="IPR041685">
    <property type="entry name" value="AAA_GajA/Old/RecF-like"/>
</dbReference>
<dbReference type="InterPro" id="IPR051396">
    <property type="entry name" value="Bact_Antivir_Def_Nuclease"/>
</dbReference>
<dbReference type="Gene3D" id="3.40.50.300">
    <property type="entry name" value="P-loop containing nucleotide triphosphate hydrolases"/>
    <property type="match status" value="1"/>
</dbReference>
<dbReference type="InterPro" id="IPR027417">
    <property type="entry name" value="P-loop_NTPase"/>
</dbReference>